<keyword evidence="5" id="KW-0472">Membrane</keyword>
<feature type="chain" id="PRO_5018565560" description="Ig-like domain-containing protein" evidence="8">
    <location>
        <begin position="20"/>
        <end position="264"/>
    </location>
</feature>
<keyword evidence="6" id="KW-1015">Disulfide bond</keyword>
<dbReference type="InterPro" id="IPR013783">
    <property type="entry name" value="Ig-like_fold"/>
</dbReference>
<dbReference type="InterPro" id="IPR013106">
    <property type="entry name" value="Ig_V-set"/>
</dbReference>
<dbReference type="GO" id="GO:0002376">
    <property type="term" value="P:immune system process"/>
    <property type="evidence" value="ECO:0007669"/>
    <property type="project" value="UniProtKB-KW"/>
</dbReference>
<evidence type="ECO:0000313" key="10">
    <source>
        <dbReference type="Ensembl" id="ENSACIP00000019885.1"/>
    </source>
</evidence>
<reference evidence="10" key="2">
    <citation type="submission" date="2025-09" db="UniProtKB">
        <authorList>
            <consortium name="Ensembl"/>
        </authorList>
    </citation>
    <scope>IDENTIFICATION</scope>
</reference>
<dbReference type="Proteomes" id="UP000261340">
    <property type="component" value="Unplaced"/>
</dbReference>
<keyword evidence="2" id="KW-1003">Cell membrane</keyword>
<dbReference type="Gene3D" id="2.60.40.10">
    <property type="entry name" value="Immunoglobulins"/>
    <property type="match status" value="2"/>
</dbReference>
<accession>A0A3Q0SHP0</accession>
<dbReference type="GO" id="GO:0009617">
    <property type="term" value="P:response to bacterium"/>
    <property type="evidence" value="ECO:0007669"/>
    <property type="project" value="TreeGrafter"/>
</dbReference>
<dbReference type="InterPro" id="IPR052051">
    <property type="entry name" value="TCR_complex_component"/>
</dbReference>
<feature type="signal peptide" evidence="8">
    <location>
        <begin position="1"/>
        <end position="19"/>
    </location>
</feature>
<dbReference type="CDD" id="cd00099">
    <property type="entry name" value="IgV"/>
    <property type="match status" value="2"/>
</dbReference>
<evidence type="ECO:0000256" key="8">
    <source>
        <dbReference type="SAM" id="SignalP"/>
    </source>
</evidence>
<organism evidence="10 11">
    <name type="scientific">Amphilophus citrinellus</name>
    <name type="common">Midas cichlid</name>
    <name type="synonym">Cichlasoma citrinellum</name>
    <dbReference type="NCBI Taxonomy" id="61819"/>
    <lineage>
        <taxon>Eukaryota</taxon>
        <taxon>Metazoa</taxon>
        <taxon>Chordata</taxon>
        <taxon>Craniata</taxon>
        <taxon>Vertebrata</taxon>
        <taxon>Euteleostomi</taxon>
        <taxon>Actinopterygii</taxon>
        <taxon>Neopterygii</taxon>
        <taxon>Teleostei</taxon>
        <taxon>Neoteleostei</taxon>
        <taxon>Acanthomorphata</taxon>
        <taxon>Ovalentaria</taxon>
        <taxon>Cichlomorphae</taxon>
        <taxon>Cichliformes</taxon>
        <taxon>Cichlidae</taxon>
        <taxon>New World cichlids</taxon>
        <taxon>Cichlasomatinae</taxon>
        <taxon>Heroini</taxon>
        <taxon>Amphilophus</taxon>
    </lineage>
</organism>
<dbReference type="SMART" id="SM00409">
    <property type="entry name" value="IG"/>
    <property type="match status" value="2"/>
</dbReference>
<sequence>MIRRLISLILLSALPLIEMNEVLHQIPLTVAKIGDDVTLTCSFFSDDAGLSYWYKLNFGYMLETVARGAFGKISLMEQFDNSRFSATNIGKVYYLTIRNISKEDEATYLCQAGSAYIMEFINCTVLAVNGKKSVTVKQIPDTEMVQLGGTMTLQCSLLSKSKNDTNECLSGNKVHWFRAGSESYPHTIYHGSIRNTEEGKCVYSLSKSITNSSDAGMYYCAVVTCGEILFGEGTKVEISMYLELYQNIFLSFFPLKNSMKKHIV</sequence>
<evidence type="ECO:0000256" key="7">
    <source>
        <dbReference type="ARBA" id="ARBA00023180"/>
    </source>
</evidence>
<dbReference type="SUPFAM" id="SSF48726">
    <property type="entry name" value="Immunoglobulin"/>
    <property type="match status" value="2"/>
</dbReference>
<dbReference type="InterPro" id="IPR007110">
    <property type="entry name" value="Ig-like_dom"/>
</dbReference>
<evidence type="ECO:0000256" key="1">
    <source>
        <dbReference type="ARBA" id="ARBA00004236"/>
    </source>
</evidence>
<keyword evidence="3 8" id="KW-0732">Signal</keyword>
<dbReference type="GO" id="GO:0005886">
    <property type="term" value="C:plasma membrane"/>
    <property type="evidence" value="ECO:0007669"/>
    <property type="project" value="UniProtKB-SubCell"/>
</dbReference>
<feature type="domain" description="Ig-like" evidence="9">
    <location>
        <begin position="132"/>
        <end position="239"/>
    </location>
</feature>
<comment type="subcellular location">
    <subcellularLocation>
        <location evidence="1">Cell membrane</location>
    </subcellularLocation>
</comment>
<protein>
    <recommendedName>
        <fullName evidence="9">Ig-like domain-containing protein</fullName>
    </recommendedName>
</protein>
<evidence type="ECO:0000256" key="6">
    <source>
        <dbReference type="ARBA" id="ARBA00023157"/>
    </source>
</evidence>
<dbReference type="GeneTree" id="ENSGT01030000234530"/>
<dbReference type="Ensembl" id="ENSACIT00000020414.1">
    <property type="protein sequence ID" value="ENSACIP00000019885.1"/>
    <property type="gene ID" value="ENSACIG00000015460.1"/>
</dbReference>
<keyword evidence="11" id="KW-1185">Reference proteome</keyword>
<keyword evidence="4" id="KW-0391">Immunity</keyword>
<feature type="domain" description="Ig-like" evidence="9">
    <location>
        <begin position="15"/>
        <end position="112"/>
    </location>
</feature>
<proteinExistence type="predicted"/>
<dbReference type="InterPro" id="IPR036179">
    <property type="entry name" value="Ig-like_dom_sf"/>
</dbReference>
<evidence type="ECO:0000256" key="5">
    <source>
        <dbReference type="ARBA" id="ARBA00023136"/>
    </source>
</evidence>
<dbReference type="Pfam" id="PF07686">
    <property type="entry name" value="V-set"/>
    <property type="match status" value="1"/>
</dbReference>
<dbReference type="PANTHER" id="PTHR19433:SF127">
    <property type="entry name" value="NITR9"/>
    <property type="match status" value="1"/>
</dbReference>
<evidence type="ECO:0000256" key="3">
    <source>
        <dbReference type="ARBA" id="ARBA00022729"/>
    </source>
</evidence>
<evidence type="ECO:0000313" key="11">
    <source>
        <dbReference type="Proteomes" id="UP000261340"/>
    </source>
</evidence>
<dbReference type="PROSITE" id="PS50835">
    <property type="entry name" value="IG_LIKE"/>
    <property type="match status" value="2"/>
</dbReference>
<evidence type="ECO:0000256" key="4">
    <source>
        <dbReference type="ARBA" id="ARBA00022859"/>
    </source>
</evidence>
<keyword evidence="7" id="KW-0325">Glycoprotein</keyword>
<evidence type="ECO:0000256" key="2">
    <source>
        <dbReference type="ARBA" id="ARBA00022475"/>
    </source>
</evidence>
<reference evidence="10" key="1">
    <citation type="submission" date="2025-08" db="UniProtKB">
        <authorList>
            <consortium name="Ensembl"/>
        </authorList>
    </citation>
    <scope>IDENTIFICATION</scope>
</reference>
<dbReference type="InterPro" id="IPR003599">
    <property type="entry name" value="Ig_sub"/>
</dbReference>
<dbReference type="AlphaFoldDB" id="A0A3Q0SHP0"/>
<dbReference type="OMA" id="PMICINI"/>
<name>A0A3Q0SHP0_AMPCI</name>
<dbReference type="PANTHER" id="PTHR19433">
    <property type="entry name" value="T-CELL RECEPTOR ALPHA CHAIN V REGION-RELATED"/>
    <property type="match status" value="1"/>
</dbReference>
<dbReference type="SMART" id="SM00406">
    <property type="entry name" value="IGv"/>
    <property type="match status" value="2"/>
</dbReference>
<evidence type="ECO:0000259" key="9">
    <source>
        <dbReference type="PROSITE" id="PS50835"/>
    </source>
</evidence>